<evidence type="ECO:0000313" key="3">
    <source>
        <dbReference type="Proteomes" id="UP000007148"/>
    </source>
</evidence>
<name>G4TAU5_SERID</name>
<proteinExistence type="predicted"/>
<keyword evidence="3" id="KW-1185">Reference proteome</keyword>
<dbReference type="EMBL" id="CAFZ01000032">
    <property type="protein sequence ID" value="CCA68435.1"/>
    <property type="molecule type" value="Genomic_DNA"/>
</dbReference>
<accession>G4TAU5</accession>
<feature type="region of interest" description="Disordered" evidence="1">
    <location>
        <begin position="1"/>
        <end position="21"/>
    </location>
</feature>
<dbReference type="AlphaFoldDB" id="G4TAU5"/>
<dbReference type="Proteomes" id="UP000007148">
    <property type="component" value="Unassembled WGS sequence"/>
</dbReference>
<dbReference type="OrthoDB" id="3215187at2759"/>
<dbReference type="HOGENOM" id="CLU_588157_0_0_1"/>
<comment type="caution">
    <text evidence="2">The sequence shown here is derived from an EMBL/GenBank/DDBJ whole genome shotgun (WGS) entry which is preliminary data.</text>
</comment>
<reference evidence="2 3" key="1">
    <citation type="journal article" date="2011" name="PLoS Pathog.">
        <title>Endophytic Life Strategies Decoded by Genome and Transcriptome Analyses of the Mutualistic Root Symbiont Piriformospora indica.</title>
        <authorList>
            <person name="Zuccaro A."/>
            <person name="Lahrmann U."/>
            <person name="Guldener U."/>
            <person name="Langen G."/>
            <person name="Pfiffi S."/>
            <person name="Biedenkopf D."/>
            <person name="Wong P."/>
            <person name="Samans B."/>
            <person name="Grimm C."/>
            <person name="Basiewicz M."/>
            <person name="Murat C."/>
            <person name="Martin F."/>
            <person name="Kogel K.H."/>
        </authorList>
    </citation>
    <scope>NUCLEOTIDE SEQUENCE [LARGE SCALE GENOMIC DNA]</scope>
    <source>
        <strain evidence="2 3">DSM 11827</strain>
    </source>
</reference>
<evidence type="ECO:0000313" key="2">
    <source>
        <dbReference type="EMBL" id="CCA68435.1"/>
    </source>
</evidence>
<protein>
    <recommendedName>
        <fullName evidence="4">F-box domain-containing protein</fullName>
    </recommendedName>
</protein>
<organism evidence="2 3">
    <name type="scientific">Serendipita indica (strain DSM 11827)</name>
    <name type="common">Root endophyte fungus</name>
    <name type="synonym">Piriformospora indica</name>
    <dbReference type="NCBI Taxonomy" id="1109443"/>
    <lineage>
        <taxon>Eukaryota</taxon>
        <taxon>Fungi</taxon>
        <taxon>Dikarya</taxon>
        <taxon>Basidiomycota</taxon>
        <taxon>Agaricomycotina</taxon>
        <taxon>Agaricomycetes</taxon>
        <taxon>Sebacinales</taxon>
        <taxon>Serendipitaceae</taxon>
        <taxon>Serendipita</taxon>
    </lineage>
</organism>
<evidence type="ECO:0000256" key="1">
    <source>
        <dbReference type="SAM" id="MobiDB-lite"/>
    </source>
</evidence>
<sequence length="458" mass="51708">MPSEMIRHHPGYYEPDPPDTAAAESVQSTVSHQVPANGRRSSRIWSMFSTLSDGLRSRRLSALFYNQPDKPQTRTMAPKILRLPVETYRPILLQLAATSSRAELANAALVSKAMCHEAQRIIYHTLTLAPDVPQPTEISDTVARMVRGVSIRLGNRYRAAKHTQWCMDLLPRLIFLEKIDIAGRGWEVSVFESCLPRVWDRYEGVTGVKTFHFDGTIDLPLIRFLAAQPSLAELELASGMMVPFHSSEVVEVVSTPYFHLTKISIPHEYAKAIIRLAPCLQHLTLTFDVGTTAMDLGDTLKQLPESMQSLIFNTTRRDLLPAHAFLPRSLRMLSTVFVQHESAQMLQYLSHLKFLEHIILNVCQPSVPTFINPFAIGALPPSPTTTQGFDDRAVDVFITQLKVICPNVKTVQVDDQVFNRRSSLWAEERDGSMSRRESYDISRHRDGSAARMWSRMSL</sequence>
<evidence type="ECO:0008006" key="4">
    <source>
        <dbReference type="Google" id="ProtNLM"/>
    </source>
</evidence>
<gene>
    <name evidence="2" type="ORF">PIIN_02299</name>
</gene>
<dbReference type="InParanoid" id="G4TAU5"/>